<protein>
    <submittedName>
        <fullName evidence="1">Uncharacterized protein</fullName>
    </submittedName>
</protein>
<comment type="caution">
    <text evidence="1">The sequence shown here is derived from an EMBL/GenBank/DDBJ whole genome shotgun (WGS) entry which is preliminary data.</text>
</comment>
<reference evidence="1" key="1">
    <citation type="journal article" date="2015" name="Nature">
        <title>Complex archaea that bridge the gap between prokaryotes and eukaryotes.</title>
        <authorList>
            <person name="Spang A."/>
            <person name="Saw J.H."/>
            <person name="Jorgensen S.L."/>
            <person name="Zaremba-Niedzwiedzka K."/>
            <person name="Martijn J."/>
            <person name="Lind A.E."/>
            <person name="van Eijk R."/>
            <person name="Schleper C."/>
            <person name="Guy L."/>
            <person name="Ettema T.J."/>
        </authorList>
    </citation>
    <scope>NUCLEOTIDE SEQUENCE</scope>
</reference>
<proteinExistence type="predicted"/>
<accession>A0A0F9I265</accession>
<dbReference type="AlphaFoldDB" id="A0A0F9I265"/>
<organism evidence="1">
    <name type="scientific">marine sediment metagenome</name>
    <dbReference type="NCBI Taxonomy" id="412755"/>
    <lineage>
        <taxon>unclassified sequences</taxon>
        <taxon>metagenomes</taxon>
        <taxon>ecological metagenomes</taxon>
    </lineage>
</organism>
<dbReference type="EMBL" id="LAZR01022555">
    <property type="protein sequence ID" value="KKL81462.1"/>
    <property type="molecule type" value="Genomic_DNA"/>
</dbReference>
<gene>
    <name evidence="1" type="ORF">LCGC14_1994500</name>
</gene>
<name>A0A0F9I265_9ZZZZ</name>
<sequence>HIWKKVRLNIVVIVSWEEREILLLVKTYPVRSDKYVNTVCTAGILEDTNEWVRIYPVIWFTFKNK</sequence>
<evidence type="ECO:0000313" key="1">
    <source>
        <dbReference type="EMBL" id="KKL81462.1"/>
    </source>
</evidence>
<feature type="non-terminal residue" evidence="1">
    <location>
        <position position="1"/>
    </location>
</feature>